<evidence type="ECO:0000313" key="8">
    <source>
        <dbReference type="Proteomes" id="UP000010556"/>
    </source>
</evidence>
<dbReference type="InterPro" id="IPR009071">
    <property type="entry name" value="HMG_box_dom"/>
</dbReference>
<evidence type="ECO:0000259" key="6">
    <source>
        <dbReference type="PROSITE" id="PS50118"/>
    </source>
</evidence>
<feature type="region of interest" description="Disordered" evidence="5">
    <location>
        <begin position="193"/>
        <end position="219"/>
    </location>
</feature>
<feature type="compositionally biased region" description="Low complexity" evidence="5">
    <location>
        <begin position="69"/>
        <end position="81"/>
    </location>
</feature>
<dbReference type="GO" id="GO:0006357">
    <property type="term" value="P:regulation of transcription by RNA polymerase II"/>
    <property type="evidence" value="ECO:0007669"/>
    <property type="project" value="TreeGrafter"/>
</dbReference>
<dbReference type="InterPro" id="IPR051365">
    <property type="entry name" value="TOX_HMG-box_domain"/>
</dbReference>
<dbReference type="CDD" id="cd21995">
    <property type="entry name" value="HMG-box_TOX-like"/>
    <property type="match status" value="1"/>
</dbReference>
<dbReference type="PROSITE" id="PS50118">
    <property type="entry name" value="HMG_BOX_2"/>
    <property type="match status" value="1"/>
</dbReference>
<dbReference type="PRINTS" id="PR00886">
    <property type="entry name" value="HIGHMOBLTY12"/>
</dbReference>
<feature type="region of interest" description="Disordered" evidence="5">
    <location>
        <begin position="244"/>
        <end position="344"/>
    </location>
</feature>
<evidence type="ECO:0000256" key="5">
    <source>
        <dbReference type="SAM" id="MobiDB-lite"/>
    </source>
</evidence>
<proteinExistence type="predicted"/>
<evidence type="ECO:0000256" key="4">
    <source>
        <dbReference type="PROSITE-ProRule" id="PRU00267"/>
    </source>
</evidence>
<dbReference type="Proteomes" id="UP000010556">
    <property type="component" value="Unassembled WGS sequence"/>
</dbReference>
<keyword evidence="8" id="KW-1185">Reference proteome</keyword>
<keyword evidence="2 4" id="KW-0238">DNA-binding</keyword>
<dbReference type="PANTHER" id="PTHR45781:SF5">
    <property type="entry name" value="TOX HIGH MOBILITY GROUP BOX FAMILY MEMBER 2"/>
    <property type="match status" value="1"/>
</dbReference>
<feature type="compositionally biased region" description="Basic residues" evidence="5">
    <location>
        <begin position="105"/>
        <end position="115"/>
    </location>
</feature>
<dbReference type="AlphaFoldDB" id="L5LXN5"/>
<dbReference type="FunFam" id="1.10.30.10:FF:000005">
    <property type="entry name" value="TOX high mobility group box family member 3"/>
    <property type="match status" value="1"/>
</dbReference>
<gene>
    <name evidence="7" type="ORF">MDA_GLEAN10017210</name>
</gene>
<dbReference type="eggNOG" id="KOG0381">
    <property type="taxonomic scope" value="Eukaryota"/>
</dbReference>
<dbReference type="EMBL" id="KB107231">
    <property type="protein sequence ID" value="ELK30228.1"/>
    <property type="molecule type" value="Genomic_DNA"/>
</dbReference>
<feature type="compositionally biased region" description="Low complexity" evidence="5">
    <location>
        <begin position="254"/>
        <end position="278"/>
    </location>
</feature>
<dbReference type="Gene3D" id="1.10.30.10">
    <property type="entry name" value="High mobility group box domain"/>
    <property type="match status" value="1"/>
</dbReference>
<keyword evidence="3 4" id="KW-0539">Nucleus</keyword>
<feature type="domain" description="HMG box" evidence="6">
    <location>
        <begin position="120"/>
        <end position="188"/>
    </location>
</feature>
<dbReference type="PANTHER" id="PTHR45781">
    <property type="entry name" value="AGAP000281-PA"/>
    <property type="match status" value="1"/>
</dbReference>
<evidence type="ECO:0000313" key="7">
    <source>
        <dbReference type="EMBL" id="ELK30228.1"/>
    </source>
</evidence>
<reference evidence="8" key="1">
    <citation type="journal article" date="2013" name="Science">
        <title>Comparative analysis of bat genomes provides insight into the evolution of flight and immunity.</title>
        <authorList>
            <person name="Zhang G."/>
            <person name="Cowled C."/>
            <person name="Shi Z."/>
            <person name="Huang Z."/>
            <person name="Bishop-Lilly K.A."/>
            <person name="Fang X."/>
            <person name="Wynne J.W."/>
            <person name="Xiong Z."/>
            <person name="Baker M.L."/>
            <person name="Zhao W."/>
            <person name="Tachedjian M."/>
            <person name="Zhu Y."/>
            <person name="Zhou P."/>
            <person name="Jiang X."/>
            <person name="Ng J."/>
            <person name="Yang L."/>
            <person name="Wu L."/>
            <person name="Xiao J."/>
            <person name="Feng Y."/>
            <person name="Chen Y."/>
            <person name="Sun X."/>
            <person name="Zhang Y."/>
            <person name="Marsh G.A."/>
            <person name="Crameri G."/>
            <person name="Broder C.C."/>
            <person name="Frey K.G."/>
            <person name="Wang L.F."/>
            <person name="Wang J."/>
        </authorList>
    </citation>
    <scope>NUCLEOTIDE SEQUENCE [LARGE SCALE GENOMIC DNA]</scope>
</reference>
<accession>L5LXN5</accession>
<feature type="region of interest" description="Disordered" evidence="5">
    <location>
        <begin position="49"/>
        <end position="127"/>
    </location>
</feature>
<dbReference type="GO" id="GO:0005634">
    <property type="term" value="C:nucleus"/>
    <property type="evidence" value="ECO:0007669"/>
    <property type="project" value="UniProtKB-SubCell"/>
</dbReference>
<dbReference type="InterPro" id="IPR036910">
    <property type="entry name" value="HMG_box_dom_sf"/>
</dbReference>
<evidence type="ECO:0000256" key="1">
    <source>
        <dbReference type="ARBA" id="ARBA00004123"/>
    </source>
</evidence>
<organism evidence="7 8">
    <name type="scientific">Myotis davidii</name>
    <name type="common">David's myotis</name>
    <dbReference type="NCBI Taxonomy" id="225400"/>
    <lineage>
        <taxon>Eukaryota</taxon>
        <taxon>Metazoa</taxon>
        <taxon>Chordata</taxon>
        <taxon>Craniata</taxon>
        <taxon>Vertebrata</taxon>
        <taxon>Euteleostomi</taxon>
        <taxon>Mammalia</taxon>
        <taxon>Eutheria</taxon>
        <taxon>Laurasiatheria</taxon>
        <taxon>Chiroptera</taxon>
        <taxon>Yangochiroptera</taxon>
        <taxon>Vespertilionidae</taxon>
        <taxon>Myotis</taxon>
    </lineage>
</organism>
<dbReference type="GO" id="GO:0031490">
    <property type="term" value="F:chromatin DNA binding"/>
    <property type="evidence" value="ECO:0007669"/>
    <property type="project" value="TreeGrafter"/>
</dbReference>
<dbReference type="SUPFAM" id="SSF47095">
    <property type="entry name" value="HMG-box"/>
    <property type="match status" value="1"/>
</dbReference>
<name>L5LXN5_MYODS</name>
<feature type="compositionally biased region" description="Low complexity" evidence="5">
    <location>
        <begin position="319"/>
        <end position="330"/>
    </location>
</feature>
<sequence>MSRELREGAGEIQEMVHSEVAAYDSGRPGPLLGRPAMLASHMSALSQSQLISQMGIRSGIAHSSPSPPGSKSATPSPSSSTQEEESEAHFKMSGEKRPSADPGKKAKNPKKKKKKDPNEPQKPVSAYALFFRDTQAAIKGQNPSATFGDVSKIVASMWDSLGEEQKQAYKRKTEAAKKEYLKALAAYRASLVSKSSPDHGETKGAQVNPPAKMLPPKQPMYAMPGLTSFLTPSDLQAFRSGATPASLTFPLSPPLHQQLPLPPHAQGALLSPPVSMSPAPQPPVLPTPMALQVQLAMSPSPPGPQDFPHISEFPGGSGSRSPGPSNPRNSGDWDSSYASGECGISTCSLLPRDKSLYLT</sequence>
<protein>
    <submittedName>
        <fullName evidence="7">TOX high mobility group box family member 2</fullName>
    </submittedName>
</protein>
<comment type="subcellular location">
    <subcellularLocation>
        <location evidence="1">Nucleus</location>
    </subcellularLocation>
</comment>
<feature type="DNA-binding region" description="HMG box" evidence="4">
    <location>
        <begin position="120"/>
        <end position="188"/>
    </location>
</feature>
<dbReference type="SMART" id="SM00398">
    <property type="entry name" value="HMG"/>
    <property type="match status" value="1"/>
</dbReference>
<evidence type="ECO:0000256" key="3">
    <source>
        <dbReference type="ARBA" id="ARBA00023242"/>
    </source>
</evidence>
<evidence type="ECO:0000256" key="2">
    <source>
        <dbReference type="ARBA" id="ARBA00023125"/>
    </source>
</evidence>
<feature type="compositionally biased region" description="Basic and acidic residues" evidence="5">
    <location>
        <begin position="87"/>
        <end position="104"/>
    </location>
</feature>
<dbReference type="Pfam" id="PF00505">
    <property type="entry name" value="HMG_box"/>
    <property type="match status" value="1"/>
</dbReference>